<dbReference type="PANTHER" id="PTHR21075:SF0">
    <property type="entry name" value="ANAEROBIC RIBONUCLEOSIDE-TRIPHOSPHATE REDUCTASE"/>
    <property type="match status" value="1"/>
</dbReference>
<dbReference type="eggNOG" id="COG1328">
    <property type="taxonomic scope" value="Bacteria"/>
</dbReference>
<dbReference type="PANTHER" id="PTHR21075">
    <property type="entry name" value="ANAEROBIC RIBONUCLEOSIDE-TRIPHOSPHATE REDUCTASE"/>
    <property type="match status" value="1"/>
</dbReference>
<keyword evidence="1 3" id="KW-0547">Nucleotide-binding</keyword>
<name>K0YXC4_9ACTN</name>
<dbReference type="PROSITE" id="PS51161">
    <property type="entry name" value="ATP_CONE"/>
    <property type="match status" value="1"/>
</dbReference>
<dbReference type="Pfam" id="PF03477">
    <property type="entry name" value="ATP-cone"/>
    <property type="match status" value="1"/>
</dbReference>
<dbReference type="GO" id="GO:0008998">
    <property type="term" value="F:ribonucleoside-triphosphate reductase (thioredoxin) activity"/>
    <property type="evidence" value="ECO:0007669"/>
    <property type="project" value="InterPro"/>
</dbReference>
<dbReference type="CDD" id="cd01675">
    <property type="entry name" value="RNR_III"/>
    <property type="match status" value="1"/>
</dbReference>
<evidence type="ECO:0000256" key="3">
    <source>
        <dbReference type="PROSITE-ProRule" id="PRU00492"/>
    </source>
</evidence>
<dbReference type="NCBIfam" id="TIGR02487">
    <property type="entry name" value="NrdD"/>
    <property type="match status" value="1"/>
</dbReference>
<evidence type="ECO:0000313" key="5">
    <source>
        <dbReference type="EMBL" id="EJZ84204.1"/>
    </source>
</evidence>
<protein>
    <submittedName>
        <fullName evidence="5">Anaerobic ribonucleoside-triphosphate reductase</fullName>
    </submittedName>
</protein>
<dbReference type="GO" id="GO:0031250">
    <property type="term" value="C:anaerobic ribonucleoside-triphosphate reductase complex"/>
    <property type="evidence" value="ECO:0007669"/>
    <property type="project" value="TreeGrafter"/>
</dbReference>
<evidence type="ECO:0000256" key="2">
    <source>
        <dbReference type="ARBA" id="ARBA00022840"/>
    </source>
</evidence>
<dbReference type="GO" id="GO:0004748">
    <property type="term" value="F:ribonucleoside-diphosphate reductase activity, thioredoxin disulfide as acceptor"/>
    <property type="evidence" value="ECO:0007669"/>
    <property type="project" value="TreeGrafter"/>
</dbReference>
<dbReference type="GO" id="GO:0006260">
    <property type="term" value="P:DNA replication"/>
    <property type="evidence" value="ECO:0007669"/>
    <property type="project" value="InterPro"/>
</dbReference>
<evidence type="ECO:0000313" key="6">
    <source>
        <dbReference type="Proteomes" id="UP000006069"/>
    </source>
</evidence>
<keyword evidence="2 3" id="KW-0067">ATP-binding</keyword>
<feature type="domain" description="ATP-cone" evidence="4">
    <location>
        <begin position="3"/>
        <end position="96"/>
    </location>
</feature>
<dbReference type="SUPFAM" id="SSF51998">
    <property type="entry name" value="PFL-like glycyl radical enzymes"/>
    <property type="match status" value="1"/>
</dbReference>
<comment type="caution">
    <text evidence="5">The sequence shown here is derived from an EMBL/GenBank/DDBJ whole genome shotgun (WGS) entry which is preliminary data.</text>
</comment>
<dbReference type="EMBL" id="ADMD01000002">
    <property type="protein sequence ID" value="EJZ84204.1"/>
    <property type="molecule type" value="Genomic_DNA"/>
</dbReference>
<gene>
    <name evidence="5" type="ORF">HMPREF9451_00513</name>
</gene>
<organism evidence="5 6">
    <name type="scientific">Slackia piriformis YIT 12062</name>
    <dbReference type="NCBI Taxonomy" id="742818"/>
    <lineage>
        <taxon>Bacteria</taxon>
        <taxon>Bacillati</taxon>
        <taxon>Actinomycetota</taxon>
        <taxon>Coriobacteriia</taxon>
        <taxon>Eggerthellales</taxon>
        <taxon>Eggerthellaceae</taxon>
        <taxon>Slackia</taxon>
    </lineage>
</organism>
<dbReference type="Proteomes" id="UP000006069">
    <property type="component" value="Unassembled WGS sequence"/>
</dbReference>
<dbReference type="Gene3D" id="3.20.70.20">
    <property type="match status" value="1"/>
</dbReference>
<dbReference type="InParanoid" id="K0YXC4"/>
<evidence type="ECO:0000259" key="4">
    <source>
        <dbReference type="PROSITE" id="PS51161"/>
    </source>
</evidence>
<sequence length="775" mass="86292">MIETIVKRDGRTADFKIEKIVEAVDKAFQASGSMQPRSVSWKVAEDVVARIESGAVEGVPTVEGVQDLVEEALIDEGFGQTAKAYILYRAERNRVRDVNSRIFQTLKDITFSKASDSDMKRENANIDADTAMGTMLKYGSESAKQFYEMCVIAPEFATAHVNGDIHIHDMDFYTLTTTCCQIDLRKLFRGGFSTGHGVLREPSDIASYSALACIAIQSNQNDQHGGQSISDFDYGLAEGVRKTYRRLFKKHIAEACDLLADREDAREIAQRATAAAEEATGTWASLEMDEGYRAFVAEALANEGIERPLAERALSYAQKNAFKDADRATYQAMEALIHNLNTMHSRAGAQTPFSSVNYGMDTSPEGRMVIKNVLLATEAGLGSGETPIFPVQIFRVKEGVNYNPGDPNYDLFRLAMRCSAKRLFPNFSFVDAPFNLPYYKGTPETEIAYMGCRTRVMGNVYDPDREIVTGRGNLSFTSINLPRLAIMAKGDVTLFFRMFDEKLALAVGQLDERFEIQARKKVYNAPFLMGQGVWLDSEKLKPEDEQREVLKHGTLSVGFIGLAETLVALTGKHHGESAESQKLGLEIVGYMRRYLDRLSAERKMNYTLLATPAEGLSGRFVRMDKKRFGVIEGVTDRDYYTNSFHVPVYYSISAFDKIDIEAPYHALTNAGHISYVELDGDPTENLDAFEAVVRHMKEAGIGYGSVNHPVDRDPVCGYNGIIGDVCPKCGRAESDGVAFERIRRITGYLVGTMDRWNDAKTAEEADRVKHSVMTR</sequence>
<dbReference type="HOGENOM" id="CLU_002707_2_1_11"/>
<dbReference type="AlphaFoldDB" id="K0YXC4"/>
<proteinExistence type="predicted"/>
<dbReference type="GO" id="GO:0005524">
    <property type="term" value="F:ATP binding"/>
    <property type="evidence" value="ECO:0007669"/>
    <property type="project" value="UniProtKB-UniRule"/>
</dbReference>
<keyword evidence="6" id="KW-1185">Reference proteome</keyword>
<dbReference type="OrthoDB" id="9804622at2"/>
<accession>K0YXC4</accession>
<dbReference type="InterPro" id="IPR005144">
    <property type="entry name" value="ATP-cone_dom"/>
</dbReference>
<dbReference type="Pfam" id="PF13597">
    <property type="entry name" value="NRDD"/>
    <property type="match status" value="1"/>
</dbReference>
<dbReference type="GO" id="GO:0009265">
    <property type="term" value="P:2'-deoxyribonucleotide biosynthetic process"/>
    <property type="evidence" value="ECO:0007669"/>
    <property type="project" value="TreeGrafter"/>
</dbReference>
<reference evidence="5 6" key="1">
    <citation type="submission" date="2012-08" db="EMBL/GenBank/DDBJ databases">
        <title>The Genome Sequence of Slackia piriformis YIT 12062.</title>
        <authorList>
            <consortium name="The Broad Institute Genome Sequencing Platform"/>
            <person name="Earl A."/>
            <person name="Ward D."/>
            <person name="Feldgarden M."/>
            <person name="Gevers D."/>
            <person name="Morotomi M."/>
            <person name="Walker B."/>
            <person name="Young S.K."/>
            <person name="Zeng Q."/>
            <person name="Gargeya S."/>
            <person name="Fitzgerald M."/>
            <person name="Haas B."/>
            <person name="Abouelleil A."/>
            <person name="Alvarado L."/>
            <person name="Arachchi H.M."/>
            <person name="Berlin A.M."/>
            <person name="Chapman S.B."/>
            <person name="Goldberg J."/>
            <person name="Griggs A."/>
            <person name="Gujja S."/>
            <person name="Hansen M."/>
            <person name="Howarth C."/>
            <person name="Imamovic A."/>
            <person name="Larimer J."/>
            <person name="McCowen C."/>
            <person name="Montmayeur A."/>
            <person name="Murphy C."/>
            <person name="Neiman D."/>
            <person name="Pearson M."/>
            <person name="Priest M."/>
            <person name="Roberts A."/>
            <person name="Saif S."/>
            <person name="Shea T."/>
            <person name="Sisk P."/>
            <person name="Sykes S."/>
            <person name="Wortman J."/>
            <person name="Nusbaum C."/>
            <person name="Birren B."/>
        </authorList>
    </citation>
    <scope>NUCLEOTIDE SEQUENCE [LARGE SCALE GENOMIC DNA]</scope>
    <source>
        <strain evidence="5 6">YIT 12062</strain>
    </source>
</reference>
<dbReference type="RefSeq" id="WP_009138742.1">
    <property type="nucleotide sequence ID" value="NZ_JH815198.1"/>
</dbReference>
<dbReference type="PATRIC" id="fig|742818.3.peg.561"/>
<dbReference type="NCBIfam" id="NF005497">
    <property type="entry name" value="PRK07111.1"/>
    <property type="match status" value="1"/>
</dbReference>
<evidence type="ECO:0000256" key="1">
    <source>
        <dbReference type="ARBA" id="ARBA00022741"/>
    </source>
</evidence>
<dbReference type="InterPro" id="IPR012833">
    <property type="entry name" value="NrdD"/>
</dbReference>